<name>A0A226DBH2_FOLCA</name>
<gene>
    <name evidence="1" type="ORF">Fcan01_23123</name>
</gene>
<keyword evidence="2" id="KW-1185">Reference proteome</keyword>
<proteinExistence type="predicted"/>
<dbReference type="EMBL" id="LNIX01000027">
    <property type="protein sequence ID" value="OXA41991.1"/>
    <property type="molecule type" value="Genomic_DNA"/>
</dbReference>
<dbReference type="AlphaFoldDB" id="A0A226DBH2"/>
<reference evidence="1 2" key="1">
    <citation type="submission" date="2015-12" db="EMBL/GenBank/DDBJ databases">
        <title>The genome of Folsomia candida.</title>
        <authorList>
            <person name="Faddeeva A."/>
            <person name="Derks M.F."/>
            <person name="Anvar Y."/>
            <person name="Smit S."/>
            <person name="Van Straalen N."/>
            <person name="Roelofs D."/>
        </authorList>
    </citation>
    <scope>NUCLEOTIDE SEQUENCE [LARGE SCALE GENOMIC DNA]</scope>
    <source>
        <strain evidence="1 2">VU population</strain>
        <tissue evidence="1">Whole body</tissue>
    </source>
</reference>
<evidence type="ECO:0000313" key="1">
    <source>
        <dbReference type="EMBL" id="OXA41991.1"/>
    </source>
</evidence>
<dbReference type="Proteomes" id="UP000198287">
    <property type="component" value="Unassembled WGS sequence"/>
</dbReference>
<sequence length="199" mass="22796">MNTIFAQNFVIDTVKNTQKKWVCNLLNCRIACKALLPYFIKFETHDYPDYTWVLLKFATPKPQYPKNPGYYTLPNSPNTPKTRAPIPQKPGVLYPAQTAPIPKKPGVLYPAQTAPIPQKPGVLYPAQTTPKRQGEVEKYIVDKKENTRKEIVAIKSSSNERMHQRDCNVRLEMLKVLVENKLDPMSMLPANEQNKQISR</sequence>
<comment type="caution">
    <text evidence="1">The sequence shown here is derived from an EMBL/GenBank/DDBJ whole genome shotgun (WGS) entry which is preliminary data.</text>
</comment>
<evidence type="ECO:0000313" key="2">
    <source>
        <dbReference type="Proteomes" id="UP000198287"/>
    </source>
</evidence>
<accession>A0A226DBH2</accession>
<protein>
    <submittedName>
        <fullName evidence="1">RNA-binding protein 12</fullName>
    </submittedName>
</protein>
<organism evidence="1 2">
    <name type="scientific">Folsomia candida</name>
    <name type="common">Springtail</name>
    <dbReference type="NCBI Taxonomy" id="158441"/>
    <lineage>
        <taxon>Eukaryota</taxon>
        <taxon>Metazoa</taxon>
        <taxon>Ecdysozoa</taxon>
        <taxon>Arthropoda</taxon>
        <taxon>Hexapoda</taxon>
        <taxon>Collembola</taxon>
        <taxon>Entomobryomorpha</taxon>
        <taxon>Isotomoidea</taxon>
        <taxon>Isotomidae</taxon>
        <taxon>Proisotominae</taxon>
        <taxon>Folsomia</taxon>
    </lineage>
</organism>